<feature type="region of interest" description="Disordered" evidence="9">
    <location>
        <begin position="1"/>
        <end position="26"/>
    </location>
</feature>
<reference evidence="11 12" key="1">
    <citation type="submission" date="2019-08" db="EMBL/GenBank/DDBJ databases">
        <title>Agrococcus lahaulensis sp. nov., isolated from a cold desert of the Indian Himalayas.</title>
        <authorList>
            <person name="Qu J.H."/>
        </authorList>
    </citation>
    <scope>NUCLEOTIDE SEQUENCE [LARGE SCALE GENOMIC DNA]</scope>
    <source>
        <strain evidence="11 12">NS18</strain>
    </source>
</reference>
<evidence type="ECO:0000313" key="11">
    <source>
        <dbReference type="EMBL" id="KAA6431392.1"/>
    </source>
</evidence>
<comment type="caution">
    <text evidence="11">The sequence shown here is derived from an EMBL/GenBank/DDBJ whole genome shotgun (WGS) entry which is preliminary data.</text>
</comment>
<dbReference type="RefSeq" id="WP_146357711.1">
    <property type="nucleotide sequence ID" value="NZ_VOIR01000016.1"/>
</dbReference>
<feature type="binding site" evidence="8">
    <location>
        <position position="167"/>
    </location>
    <ligand>
        <name>Mg(2+)</name>
        <dbReference type="ChEBI" id="CHEBI:18420"/>
    </ligand>
</feature>
<proteinExistence type="inferred from homology"/>
<dbReference type="InterPro" id="IPR002575">
    <property type="entry name" value="Aminoglycoside_PTrfase"/>
</dbReference>
<evidence type="ECO:0000256" key="9">
    <source>
        <dbReference type="SAM" id="MobiDB-lite"/>
    </source>
</evidence>
<dbReference type="GO" id="GO:0005524">
    <property type="term" value="F:ATP binding"/>
    <property type="evidence" value="ECO:0007669"/>
    <property type="project" value="UniProtKB-KW"/>
</dbReference>
<dbReference type="GO" id="GO:0016773">
    <property type="term" value="F:phosphotransferase activity, alcohol group as acceptor"/>
    <property type="evidence" value="ECO:0007669"/>
    <property type="project" value="InterPro"/>
</dbReference>
<dbReference type="Pfam" id="PF01636">
    <property type="entry name" value="APH"/>
    <property type="match status" value="2"/>
</dbReference>
<evidence type="ECO:0000256" key="1">
    <source>
        <dbReference type="ARBA" id="ARBA00006219"/>
    </source>
</evidence>
<dbReference type="InterPro" id="IPR011009">
    <property type="entry name" value="Kinase-like_dom_sf"/>
</dbReference>
<dbReference type="InterPro" id="IPR051678">
    <property type="entry name" value="AGP_Transferase"/>
</dbReference>
<dbReference type="GO" id="GO:0046872">
    <property type="term" value="F:metal ion binding"/>
    <property type="evidence" value="ECO:0007669"/>
    <property type="project" value="UniProtKB-KW"/>
</dbReference>
<dbReference type="Gene3D" id="3.90.1200.10">
    <property type="match status" value="1"/>
</dbReference>
<feature type="active site" description="Proton acceptor" evidence="7">
    <location>
        <position position="162"/>
    </location>
</feature>
<accession>A0A5M8QA06</accession>
<feature type="domain" description="Aminoglycoside phosphotransferase" evidence="10">
    <location>
        <begin position="56"/>
        <end position="145"/>
    </location>
</feature>
<evidence type="ECO:0000256" key="7">
    <source>
        <dbReference type="PIRSR" id="PIRSR000706-1"/>
    </source>
</evidence>
<feature type="domain" description="Aminoglycoside phosphotransferase" evidence="10">
    <location>
        <begin position="150"/>
        <end position="227"/>
    </location>
</feature>
<gene>
    <name evidence="11" type="ORF">FQ330_11640</name>
</gene>
<sequence>MRSGPSLDLAGPPPAGTPVPPPIARRAGHDPVELVWRNELGGVTARIDRAGGAVYAKWSPAGTESLAAEEQRMRWLATASSVPVPRVLGLHRDAGGELLETAAIAASSIVSAAGLRDPEAAAAALGEGLRRLHATDARTCPFPAPDWTASAPVDDPVVCHGDPCAPNTLIADGRFAGLVDLGRVGVGDRWSDLAIASWSLAWNGLGDAEPAFWAAYGAAPDPERIRRWRALWEPPELD</sequence>
<organism evidence="11 12">
    <name type="scientific">Agrococcus sediminis</name>
    <dbReference type="NCBI Taxonomy" id="2599924"/>
    <lineage>
        <taxon>Bacteria</taxon>
        <taxon>Bacillati</taxon>
        <taxon>Actinomycetota</taxon>
        <taxon>Actinomycetes</taxon>
        <taxon>Micrococcales</taxon>
        <taxon>Microbacteriaceae</taxon>
        <taxon>Agrococcus</taxon>
    </lineage>
</organism>
<evidence type="ECO:0000256" key="2">
    <source>
        <dbReference type="ARBA" id="ARBA00022679"/>
    </source>
</evidence>
<keyword evidence="4" id="KW-0418">Kinase</keyword>
<keyword evidence="2 11" id="KW-0808">Transferase</keyword>
<dbReference type="OrthoDB" id="3806873at2"/>
<evidence type="ECO:0000256" key="5">
    <source>
        <dbReference type="ARBA" id="ARBA00022840"/>
    </source>
</evidence>
<evidence type="ECO:0000256" key="8">
    <source>
        <dbReference type="PIRSR" id="PIRSR000706-2"/>
    </source>
</evidence>
<feature type="compositionally biased region" description="Pro residues" evidence="9">
    <location>
        <begin position="11"/>
        <end position="23"/>
    </location>
</feature>
<keyword evidence="6" id="KW-0046">Antibiotic resistance</keyword>
<evidence type="ECO:0000256" key="3">
    <source>
        <dbReference type="ARBA" id="ARBA00022741"/>
    </source>
</evidence>
<feature type="binding site" evidence="8">
    <location>
        <position position="180"/>
    </location>
    <ligand>
        <name>Mg(2+)</name>
        <dbReference type="ChEBI" id="CHEBI:18420"/>
    </ligand>
</feature>
<dbReference type="PIRSF" id="PIRSF000706">
    <property type="entry name" value="Kanamycin_kin"/>
    <property type="match status" value="1"/>
</dbReference>
<keyword evidence="8" id="KW-0460">Magnesium</keyword>
<dbReference type="GO" id="GO:0046677">
    <property type="term" value="P:response to antibiotic"/>
    <property type="evidence" value="ECO:0007669"/>
    <property type="project" value="UniProtKB-KW"/>
</dbReference>
<dbReference type="GO" id="GO:0016301">
    <property type="term" value="F:kinase activity"/>
    <property type="evidence" value="ECO:0007669"/>
    <property type="project" value="UniProtKB-KW"/>
</dbReference>
<keyword evidence="12" id="KW-1185">Reference proteome</keyword>
<dbReference type="Proteomes" id="UP000323221">
    <property type="component" value="Unassembled WGS sequence"/>
</dbReference>
<comment type="similarity">
    <text evidence="1">Belongs to the aminoglycoside phosphotransferase family.</text>
</comment>
<dbReference type="EMBL" id="VOIR01000016">
    <property type="protein sequence ID" value="KAA6431392.1"/>
    <property type="molecule type" value="Genomic_DNA"/>
</dbReference>
<dbReference type="PANTHER" id="PTHR21310:SF41">
    <property type="entry name" value="3'-PHOSPHOTRANSFERASE, PUTATIVE-RELATED"/>
    <property type="match status" value="1"/>
</dbReference>
<evidence type="ECO:0000313" key="12">
    <source>
        <dbReference type="Proteomes" id="UP000323221"/>
    </source>
</evidence>
<dbReference type="Gene3D" id="3.30.200.20">
    <property type="entry name" value="Phosphorylase Kinase, domain 1"/>
    <property type="match status" value="1"/>
</dbReference>
<dbReference type="InterPro" id="IPR024165">
    <property type="entry name" value="Kan/Strep_kinase"/>
</dbReference>
<dbReference type="PANTHER" id="PTHR21310">
    <property type="entry name" value="AMINOGLYCOSIDE PHOSPHOTRANSFERASE-RELATED-RELATED"/>
    <property type="match status" value="1"/>
</dbReference>
<keyword evidence="8" id="KW-0479">Metal-binding</keyword>
<protein>
    <submittedName>
        <fullName evidence="11">Phosphotransferase</fullName>
    </submittedName>
</protein>
<keyword evidence="5" id="KW-0067">ATP-binding</keyword>
<dbReference type="AlphaFoldDB" id="A0A5M8QA06"/>
<dbReference type="SUPFAM" id="SSF56112">
    <property type="entry name" value="Protein kinase-like (PK-like)"/>
    <property type="match status" value="1"/>
</dbReference>
<evidence type="ECO:0000256" key="4">
    <source>
        <dbReference type="ARBA" id="ARBA00022777"/>
    </source>
</evidence>
<evidence type="ECO:0000256" key="6">
    <source>
        <dbReference type="ARBA" id="ARBA00023251"/>
    </source>
</evidence>
<name>A0A5M8QA06_9MICO</name>
<keyword evidence="3" id="KW-0547">Nucleotide-binding</keyword>
<evidence type="ECO:0000259" key="10">
    <source>
        <dbReference type="Pfam" id="PF01636"/>
    </source>
</evidence>